<reference evidence="4 5" key="1">
    <citation type="submission" date="2016-07" db="EMBL/GenBank/DDBJ databases">
        <title>Draft genome sequence of Prauserella sp. YIM 121212, isolated from alkaline soil.</title>
        <authorList>
            <person name="Ruckert C."/>
            <person name="Albersmeier A."/>
            <person name="Jiang C.-L."/>
            <person name="Jiang Y."/>
            <person name="Kalinowski J."/>
            <person name="Schneider O."/>
            <person name="Winkler A."/>
            <person name="Zotchev S.B."/>
        </authorList>
    </citation>
    <scope>NUCLEOTIDE SEQUENCE [LARGE SCALE GENOMIC DNA]</scope>
    <source>
        <strain evidence="4 5">YIM 121212</strain>
    </source>
</reference>
<name>A0A318LQ71_9PSEU</name>
<dbReference type="Pfam" id="PF13622">
    <property type="entry name" value="4HBT_3"/>
    <property type="match status" value="1"/>
</dbReference>
<dbReference type="InterPro" id="IPR049450">
    <property type="entry name" value="ACOT8-like_C"/>
</dbReference>
<feature type="domain" description="Acyl-CoA thioesterase-like C-terminal" evidence="3">
    <location>
        <begin position="124"/>
        <end position="255"/>
    </location>
</feature>
<protein>
    <submittedName>
        <fullName evidence="4">TesB-like acyl-CoA thioesterase 5</fullName>
    </submittedName>
</protein>
<organism evidence="4 5">
    <name type="scientific">Prauserella flavalba</name>
    <dbReference type="NCBI Taxonomy" id="1477506"/>
    <lineage>
        <taxon>Bacteria</taxon>
        <taxon>Bacillati</taxon>
        <taxon>Actinomycetota</taxon>
        <taxon>Actinomycetes</taxon>
        <taxon>Pseudonocardiales</taxon>
        <taxon>Pseudonocardiaceae</taxon>
        <taxon>Prauserella</taxon>
    </lineage>
</organism>
<dbReference type="AlphaFoldDB" id="A0A318LQ71"/>
<dbReference type="OrthoDB" id="1413770at2"/>
<sequence>MSEAFYLPRGDGRYRPTEHTAGPWSPDSQHFGPPSALLVRELEGIPAEREMLLGRVTVEILGPAPLTELTVRAGLERPGRSVELLSAELSAGGRVVAKASGWRFATSDTTEVAEGFAAPLTPVEDCPPADWPATWNDGYLKAMEWRKISGRITEPGPAAVWARQRVPLVDGEKPSPLQRLFTVADSGNGTSNRLDMREWLFINAELTVHVHREPVGEWIGLDADTVLGPQGVGTATSRLHDTSGQVGTGAQALLVRARPDRRPAAGQDRS</sequence>
<keyword evidence="5" id="KW-1185">Reference proteome</keyword>
<dbReference type="SUPFAM" id="SSF54637">
    <property type="entry name" value="Thioesterase/thiol ester dehydrase-isomerase"/>
    <property type="match status" value="1"/>
</dbReference>
<dbReference type="InterPro" id="IPR049449">
    <property type="entry name" value="TesB_ACOT8-like_N"/>
</dbReference>
<evidence type="ECO:0000256" key="1">
    <source>
        <dbReference type="SAM" id="MobiDB-lite"/>
    </source>
</evidence>
<accession>A0A318LQ71</accession>
<feature type="region of interest" description="Disordered" evidence="1">
    <location>
        <begin position="1"/>
        <end position="30"/>
    </location>
</feature>
<evidence type="ECO:0000313" key="5">
    <source>
        <dbReference type="Proteomes" id="UP000247892"/>
    </source>
</evidence>
<feature type="domain" description="Acyl-CoA thioesterase-like N-terminal HotDog" evidence="2">
    <location>
        <begin position="21"/>
        <end position="103"/>
    </location>
</feature>
<evidence type="ECO:0000259" key="2">
    <source>
        <dbReference type="Pfam" id="PF13622"/>
    </source>
</evidence>
<dbReference type="Proteomes" id="UP000247892">
    <property type="component" value="Unassembled WGS sequence"/>
</dbReference>
<dbReference type="Pfam" id="PF20789">
    <property type="entry name" value="4HBT_3C"/>
    <property type="match status" value="1"/>
</dbReference>
<dbReference type="InterPro" id="IPR029069">
    <property type="entry name" value="HotDog_dom_sf"/>
</dbReference>
<dbReference type="EMBL" id="MASU01000005">
    <property type="protein sequence ID" value="PXY35670.1"/>
    <property type="molecule type" value="Genomic_DNA"/>
</dbReference>
<gene>
    <name evidence="4" type="ORF">BA062_09230</name>
</gene>
<evidence type="ECO:0000313" key="4">
    <source>
        <dbReference type="EMBL" id="PXY35670.1"/>
    </source>
</evidence>
<dbReference type="RefSeq" id="WP_110335674.1">
    <property type="nucleotide sequence ID" value="NZ_JBHVKT010000040.1"/>
</dbReference>
<dbReference type="Gene3D" id="2.40.160.210">
    <property type="entry name" value="Acyl-CoA thioesterase, double hotdog domain"/>
    <property type="match status" value="1"/>
</dbReference>
<dbReference type="InterPro" id="IPR042171">
    <property type="entry name" value="Acyl-CoA_hotdog"/>
</dbReference>
<comment type="caution">
    <text evidence="4">The sequence shown here is derived from an EMBL/GenBank/DDBJ whole genome shotgun (WGS) entry which is preliminary data.</text>
</comment>
<evidence type="ECO:0000259" key="3">
    <source>
        <dbReference type="Pfam" id="PF20789"/>
    </source>
</evidence>
<proteinExistence type="predicted"/>